<dbReference type="InterPro" id="IPR016040">
    <property type="entry name" value="NAD(P)-bd_dom"/>
</dbReference>
<proteinExistence type="predicted"/>
<dbReference type="SUPFAM" id="SSF51735">
    <property type="entry name" value="NAD(P)-binding Rossmann-fold domains"/>
    <property type="match status" value="1"/>
</dbReference>
<dbReference type="HOGENOM" id="CLU_025711_3_2_9"/>
<dbReference type="Gene3D" id="3.40.50.720">
    <property type="entry name" value="NAD(P)-binding Rossmann-like Domain"/>
    <property type="match status" value="1"/>
</dbReference>
<dbReference type="PANTHER" id="PTHR43355">
    <property type="entry name" value="FLAVIN REDUCTASE (NADPH)"/>
    <property type="match status" value="1"/>
</dbReference>
<dbReference type="EMBL" id="AFVZ01000001">
    <property type="protein sequence ID" value="EHN58937.1"/>
    <property type="molecule type" value="Genomic_DNA"/>
</dbReference>
<evidence type="ECO:0000313" key="3">
    <source>
        <dbReference type="Proteomes" id="UP000004959"/>
    </source>
</evidence>
<accession>G9WIC5</accession>
<gene>
    <name evidence="2" type="ORF">OKIT_0828</name>
</gene>
<reference evidence="2 3" key="1">
    <citation type="journal article" date="2012" name="PLoS ONE">
        <title>Functional divergence in the genus oenococcus as predicted by genome sequencing of the newly-described species, Oenococcus kitaharae.</title>
        <authorList>
            <person name="Borneman A.R."/>
            <person name="McCarthy J.M."/>
            <person name="Chambers P.J."/>
            <person name="Bartowsky E.J."/>
        </authorList>
    </citation>
    <scope>NUCLEOTIDE SEQUENCE [LARGE SCALE GENOMIC DNA]</scope>
    <source>
        <strain evidence="3">DSM17330</strain>
    </source>
</reference>
<dbReference type="InterPro" id="IPR036291">
    <property type="entry name" value="NAD(P)-bd_dom_sf"/>
</dbReference>
<dbReference type="STRING" id="336988.NT96_08220"/>
<dbReference type="GO" id="GO:0016646">
    <property type="term" value="F:oxidoreductase activity, acting on the CH-NH group of donors, NAD or NADP as acceptor"/>
    <property type="evidence" value="ECO:0007669"/>
    <property type="project" value="TreeGrafter"/>
</dbReference>
<sequence length="211" mass="23424">MKIAIIGATGMAGRSIYREAAGRGHEVTAFVRDLNKAEGLLGPGRFIKKSLYQIGAANLHSYDVVINAFANHTHPIENFDALSYLLRIGRKIDSRFIFILGAASLKREDGQLLYDSLSKLANNEAWIDEPKFGVDALYVLQHDAQNVNWTAISPQQEFVDGPASDYRTGRDELIYAEDGKSHVTTGNIARAILNEIEEPRFIGERFTVADK</sequence>
<dbReference type="Proteomes" id="UP000004959">
    <property type="component" value="Chromosome"/>
</dbReference>
<protein>
    <submittedName>
        <fullName evidence="2">Rrf2-linked NADH-flavin reductase</fullName>
    </submittedName>
</protein>
<dbReference type="AlphaFoldDB" id="G9WIC5"/>
<comment type="caution">
    <text evidence="2">The sequence shown here is derived from an EMBL/GenBank/DDBJ whole genome shotgun (WGS) entry which is preliminary data.</text>
</comment>
<dbReference type="OrthoDB" id="9785372at2"/>
<dbReference type="RefSeq" id="WP_007745551.1">
    <property type="nucleotide sequence ID" value="NZ_CM001398.1"/>
</dbReference>
<name>G9WIC5_9LACO</name>
<dbReference type="InterPro" id="IPR051606">
    <property type="entry name" value="Polyketide_Oxido-like"/>
</dbReference>
<keyword evidence="3" id="KW-1185">Reference proteome</keyword>
<evidence type="ECO:0000313" key="2">
    <source>
        <dbReference type="EMBL" id="EHN58937.1"/>
    </source>
</evidence>
<dbReference type="eggNOG" id="COG2910">
    <property type="taxonomic scope" value="Bacteria"/>
</dbReference>
<dbReference type="PANTHER" id="PTHR43355:SF2">
    <property type="entry name" value="FLAVIN REDUCTASE (NADPH)"/>
    <property type="match status" value="1"/>
</dbReference>
<evidence type="ECO:0000259" key="1">
    <source>
        <dbReference type="Pfam" id="PF13460"/>
    </source>
</evidence>
<dbReference type="PATRIC" id="fig|1045004.4.peg.833"/>
<dbReference type="Pfam" id="PF13460">
    <property type="entry name" value="NAD_binding_10"/>
    <property type="match status" value="1"/>
</dbReference>
<organism evidence="2 3">
    <name type="scientific">Oenococcus kitaharae DSM 17330</name>
    <dbReference type="NCBI Taxonomy" id="1045004"/>
    <lineage>
        <taxon>Bacteria</taxon>
        <taxon>Bacillati</taxon>
        <taxon>Bacillota</taxon>
        <taxon>Bacilli</taxon>
        <taxon>Lactobacillales</taxon>
        <taxon>Lactobacillaceae</taxon>
        <taxon>Oenococcus</taxon>
    </lineage>
</organism>
<feature type="domain" description="NAD(P)-binding" evidence="1">
    <location>
        <begin position="7"/>
        <end position="199"/>
    </location>
</feature>